<dbReference type="EMBL" id="AYJU01000015">
    <property type="protein sequence ID" value="EST54898.1"/>
    <property type="molecule type" value="Genomic_DNA"/>
</dbReference>
<accession>V6MHJ9</accession>
<dbReference type="InterPro" id="IPR052158">
    <property type="entry name" value="INH-QAR"/>
</dbReference>
<dbReference type="Pfam" id="PF01965">
    <property type="entry name" value="DJ-1_PfpI"/>
    <property type="match status" value="1"/>
</dbReference>
<gene>
    <name evidence="3" type="ORF">T458_10310</name>
</gene>
<feature type="transmembrane region" description="Helical" evidence="1">
    <location>
        <begin position="423"/>
        <end position="440"/>
    </location>
</feature>
<comment type="caution">
    <text evidence="3">The sequence shown here is derived from an EMBL/GenBank/DDBJ whole genome shotgun (WGS) entry which is preliminary data.</text>
</comment>
<dbReference type="HOGENOM" id="CLU_043258_0_0_9"/>
<dbReference type="PANTHER" id="PTHR43130:SF3">
    <property type="entry name" value="HTH-TYPE TRANSCRIPTIONAL REGULATOR RV1931C"/>
    <property type="match status" value="1"/>
</dbReference>
<sequence>MKSLLVRMAVYVGIFLLVVGGSGLLGFISEQKAYWYAIRNEPISAIQNIEIPEHDPNKPTAAVVLGSPTTEVFDFVVPYQMLAMTEAYNVYAVAPTKNMTSLTGGLDLVPHYSFEEMDQLLGASPDLIVIPYMPLGDQEKYKPVREWIQKHSETFLLSICGGAINLADTGLLQGKSSTIHWQFFDQTRRSFPETNWIRDQRFVVGGENMVSSAGLTSGIDATLYVISQQLGEAMAAKIANELNYPSYHFVKNPKVDPYYIDLSENVYLFNQAFQWNQKQTGVLLYDGMDEGELSSIYDTYAASGTTKVISLSHTEQPIVTKHHLNLIAKYPVGNAPELDRVIVPGTDAKSLAEKVVQEWTEKGNGVVPEFLHHDSADRFMFDAPLEDLSKQEDVLTAIYGAKRLEYRADYLKFEGNPFSIESFGVPLLLTVVALLTAFFIDRRFITKKILGSGRAANNWRKIR</sequence>
<evidence type="ECO:0000313" key="4">
    <source>
        <dbReference type="Proteomes" id="UP000017973"/>
    </source>
</evidence>
<dbReference type="Gene3D" id="3.40.50.880">
    <property type="match status" value="2"/>
</dbReference>
<evidence type="ECO:0000259" key="2">
    <source>
        <dbReference type="Pfam" id="PF01965"/>
    </source>
</evidence>
<dbReference type="STRING" id="1408254.T458_10310"/>
<keyword evidence="4" id="KW-1185">Reference proteome</keyword>
<keyword evidence="1" id="KW-1133">Transmembrane helix</keyword>
<dbReference type="Proteomes" id="UP000017973">
    <property type="component" value="Unassembled WGS sequence"/>
</dbReference>
<keyword evidence="1" id="KW-0812">Transmembrane</keyword>
<proteinExistence type="predicted"/>
<dbReference type="PATRIC" id="fig|1408254.3.peg.2039"/>
<keyword evidence="1" id="KW-0472">Membrane</keyword>
<dbReference type="PANTHER" id="PTHR43130">
    <property type="entry name" value="ARAC-FAMILY TRANSCRIPTIONAL REGULATOR"/>
    <property type="match status" value="1"/>
</dbReference>
<evidence type="ECO:0000313" key="3">
    <source>
        <dbReference type="EMBL" id="EST54898.1"/>
    </source>
</evidence>
<dbReference type="AlphaFoldDB" id="V6MHJ9"/>
<feature type="transmembrane region" description="Helical" evidence="1">
    <location>
        <begin position="9"/>
        <end position="28"/>
    </location>
</feature>
<dbReference type="InterPro" id="IPR002818">
    <property type="entry name" value="DJ-1/PfpI"/>
</dbReference>
<organism evidence="3 4">
    <name type="scientific">Brevibacillus panacihumi W25</name>
    <dbReference type="NCBI Taxonomy" id="1408254"/>
    <lineage>
        <taxon>Bacteria</taxon>
        <taxon>Bacillati</taxon>
        <taxon>Bacillota</taxon>
        <taxon>Bacilli</taxon>
        <taxon>Bacillales</taxon>
        <taxon>Paenibacillaceae</taxon>
        <taxon>Brevibacillus</taxon>
    </lineage>
</organism>
<reference evidence="3 4" key="1">
    <citation type="journal article" date="2014" name="Genome Announc.">
        <title>Draft Genome Sequence of Brevibacillus panacihumi Strain W25, a Halotolerant Hydrocarbon-Degrading Bacterium.</title>
        <authorList>
            <person name="Wang X."/>
            <person name="Jin D."/>
            <person name="Zhou L."/>
            <person name="Wu L."/>
            <person name="An W."/>
            <person name="Chen Y."/>
            <person name="Zhao L."/>
        </authorList>
    </citation>
    <scope>NUCLEOTIDE SEQUENCE [LARGE SCALE GENOMIC DNA]</scope>
    <source>
        <strain evidence="3 4">W25</strain>
    </source>
</reference>
<evidence type="ECO:0000256" key="1">
    <source>
        <dbReference type="SAM" id="Phobius"/>
    </source>
</evidence>
<dbReference type="OrthoDB" id="6382410at2"/>
<dbReference type="RefSeq" id="WP_023556026.1">
    <property type="nucleotide sequence ID" value="NZ_KI629782.1"/>
</dbReference>
<dbReference type="SUPFAM" id="SSF52317">
    <property type="entry name" value="Class I glutamine amidotransferase-like"/>
    <property type="match status" value="2"/>
</dbReference>
<name>V6MHJ9_9BACL</name>
<feature type="domain" description="DJ-1/PfpI" evidence="2">
    <location>
        <begin position="62"/>
        <end position="226"/>
    </location>
</feature>
<dbReference type="eggNOG" id="COG4977">
    <property type="taxonomic scope" value="Bacteria"/>
</dbReference>
<dbReference type="InterPro" id="IPR029062">
    <property type="entry name" value="Class_I_gatase-like"/>
</dbReference>
<protein>
    <submittedName>
        <fullName evidence="3">DJ-1/PfpI family protein</fullName>
    </submittedName>
</protein>